<dbReference type="EMBL" id="KB932204">
    <property type="protein sequence ID" value="KCV70472.1"/>
    <property type="molecule type" value="Genomic_DNA"/>
</dbReference>
<feature type="binding site" evidence="5">
    <location>
        <position position="38"/>
    </location>
    <ligand>
        <name>a 1,2-diacyl-sn-glycero-3-phospho-(1D-myo-inositol-3,4,5-trisphosphate)</name>
        <dbReference type="ChEBI" id="CHEBI:57836"/>
    </ligand>
</feature>
<protein>
    <recommendedName>
        <fullName evidence="7">Clathrin/coatomer adaptor adaptin-like N-terminal domain-containing protein</fullName>
    </recommendedName>
</protein>
<dbReference type="InterPro" id="IPR012295">
    <property type="entry name" value="TBP_dom_sf"/>
</dbReference>
<dbReference type="Proteomes" id="UP000030693">
    <property type="component" value="Unassembled WGS sequence"/>
</dbReference>
<dbReference type="Gene3D" id="2.60.40.1230">
    <property type="match status" value="1"/>
</dbReference>
<evidence type="ECO:0000256" key="2">
    <source>
        <dbReference type="ARBA" id="ARBA00022448"/>
    </source>
</evidence>
<evidence type="ECO:0000259" key="7">
    <source>
        <dbReference type="Pfam" id="PF01602"/>
    </source>
</evidence>
<evidence type="ECO:0000313" key="8">
    <source>
        <dbReference type="EMBL" id="KCV70472.1"/>
    </source>
</evidence>
<dbReference type="Gene3D" id="1.25.10.10">
    <property type="entry name" value="Leucine-rich Repeat Variant"/>
    <property type="match status" value="1"/>
</dbReference>
<dbReference type="InterPro" id="IPR011989">
    <property type="entry name" value="ARM-like"/>
</dbReference>
<feature type="compositionally biased region" description="Basic and acidic residues" evidence="6">
    <location>
        <begin position="616"/>
        <end position="629"/>
    </location>
</feature>
<evidence type="ECO:0000313" key="9">
    <source>
        <dbReference type="Proteomes" id="UP000030693"/>
    </source>
</evidence>
<evidence type="ECO:0000256" key="4">
    <source>
        <dbReference type="ARBA" id="ARBA00023136"/>
    </source>
</evidence>
<dbReference type="InterPro" id="IPR016024">
    <property type="entry name" value="ARM-type_fold"/>
</dbReference>
<keyword evidence="3" id="KW-0653">Protein transport</keyword>
<proteinExistence type="predicted"/>
<dbReference type="GO" id="GO:0035615">
    <property type="term" value="F:clathrin adaptor activity"/>
    <property type="evidence" value="ECO:0007669"/>
    <property type="project" value="InterPro"/>
</dbReference>
<dbReference type="Gene3D" id="3.30.310.10">
    <property type="entry name" value="TATA-Binding Protein"/>
    <property type="match status" value="1"/>
</dbReference>
<keyword evidence="9" id="KW-1185">Reference proteome</keyword>
<evidence type="ECO:0000256" key="3">
    <source>
        <dbReference type="ARBA" id="ARBA00022927"/>
    </source>
</evidence>
<dbReference type="PANTHER" id="PTHR22780">
    <property type="entry name" value="ADAPTIN, ALPHA/GAMMA/EPSILON"/>
    <property type="match status" value="1"/>
</dbReference>
<dbReference type="SUPFAM" id="SSF55711">
    <property type="entry name" value="Subdomain of clathrin and coatomer appendage domain"/>
    <property type="match status" value="1"/>
</dbReference>
<dbReference type="PIRSF" id="PIRSF037091">
    <property type="entry name" value="AP2_complex_alpha"/>
    <property type="match status" value="1"/>
</dbReference>
<keyword evidence="4" id="KW-0472">Membrane</keyword>
<organism evidence="8">
    <name type="scientific">Fonticula alba</name>
    <name type="common">Slime mold</name>
    <dbReference type="NCBI Taxonomy" id="691883"/>
    <lineage>
        <taxon>Eukaryota</taxon>
        <taxon>Rotosphaerida</taxon>
        <taxon>Fonticulaceae</taxon>
        <taxon>Fonticula</taxon>
    </lineage>
</organism>
<dbReference type="GeneID" id="20527538"/>
<dbReference type="eggNOG" id="KOG1077">
    <property type="taxonomic scope" value="Eukaryota"/>
</dbReference>
<dbReference type="OrthoDB" id="28053at2759"/>
<feature type="binding site" evidence="5">
    <location>
        <position position="48"/>
    </location>
    <ligand>
        <name>a 1,2-diacyl-sn-glycero-3-phospho-(1D-myo-inositol-3,4,5-trisphosphate)</name>
        <dbReference type="ChEBI" id="CHEBI:57836"/>
    </ligand>
</feature>
<comment type="subcellular location">
    <subcellularLocation>
        <location evidence="1">Endomembrane system</location>
        <topology evidence="1">Peripheral membrane protein</topology>
    </subcellularLocation>
</comment>
<evidence type="ECO:0000256" key="5">
    <source>
        <dbReference type="PIRSR" id="PIRSR037091-1"/>
    </source>
</evidence>
<dbReference type="InterPro" id="IPR050840">
    <property type="entry name" value="Adaptor_Complx_Large_Subunit"/>
</dbReference>
<dbReference type="InterPro" id="IPR002553">
    <property type="entry name" value="Clathrin/coatomer_adapt-like_N"/>
</dbReference>
<reference evidence="8" key="1">
    <citation type="submission" date="2013-04" db="EMBL/GenBank/DDBJ databases">
        <title>The Genome Sequence of Fonticula alba ATCC 38817.</title>
        <authorList>
            <consortium name="The Broad Institute Genomics Platform"/>
            <person name="Russ C."/>
            <person name="Cuomo C."/>
            <person name="Burger G."/>
            <person name="Gray M.W."/>
            <person name="Holland P.W.H."/>
            <person name="King N."/>
            <person name="Lang F.B.F."/>
            <person name="Roger A.J."/>
            <person name="Ruiz-Trillo I."/>
            <person name="Brown M."/>
            <person name="Walker B."/>
            <person name="Young S."/>
            <person name="Zeng Q."/>
            <person name="Gargeya S."/>
            <person name="Fitzgerald M."/>
            <person name="Haas B."/>
            <person name="Abouelleil A."/>
            <person name="Allen A.W."/>
            <person name="Alvarado L."/>
            <person name="Arachchi H.M."/>
            <person name="Berlin A.M."/>
            <person name="Chapman S.B."/>
            <person name="Gainer-Dewar J."/>
            <person name="Goldberg J."/>
            <person name="Griggs A."/>
            <person name="Gujja S."/>
            <person name="Hansen M."/>
            <person name="Howarth C."/>
            <person name="Imamovic A."/>
            <person name="Ireland A."/>
            <person name="Larimer J."/>
            <person name="McCowan C."/>
            <person name="Murphy C."/>
            <person name="Pearson M."/>
            <person name="Poon T.W."/>
            <person name="Priest M."/>
            <person name="Roberts A."/>
            <person name="Saif S."/>
            <person name="Shea T."/>
            <person name="Sisk P."/>
            <person name="Sykes S."/>
            <person name="Wortman J."/>
            <person name="Nusbaum C."/>
            <person name="Birren B."/>
        </authorList>
    </citation>
    <scope>NUCLEOTIDE SEQUENCE [LARGE SCALE GENOMIC DNA]</scope>
    <source>
        <strain evidence="8">ATCC 38817</strain>
    </source>
</reference>
<dbReference type="GO" id="GO:0072583">
    <property type="term" value="P:clathrin-dependent endocytosis"/>
    <property type="evidence" value="ECO:0007669"/>
    <property type="project" value="InterPro"/>
</dbReference>
<feature type="binding site" evidence="5">
    <location>
        <begin position="6"/>
        <end position="7"/>
    </location>
    <ligand>
        <name>a 1,2-diacyl-sn-glycero-3-phospho-(1D-myo-inositol-3,4,5-trisphosphate)</name>
        <dbReference type="ChEBI" id="CHEBI:57836"/>
    </ligand>
</feature>
<feature type="compositionally biased region" description="Low complexity" evidence="6">
    <location>
        <begin position="705"/>
        <end position="732"/>
    </location>
</feature>
<gene>
    <name evidence="8" type="ORF">H696_02813</name>
</gene>
<feature type="binding site" evidence="5">
    <location>
        <begin position="52"/>
        <end position="56"/>
    </location>
    <ligand>
        <name>a 1,2-diacyl-sn-glycero-3-phospho-(1D-myo-inositol-3,4,5-trisphosphate)</name>
        <dbReference type="ChEBI" id="CHEBI:57836"/>
    </ligand>
</feature>
<dbReference type="GO" id="GO:0006886">
    <property type="term" value="P:intracellular protein transport"/>
    <property type="evidence" value="ECO:0007669"/>
    <property type="project" value="InterPro"/>
</dbReference>
<evidence type="ECO:0000256" key="6">
    <source>
        <dbReference type="SAM" id="MobiDB-lite"/>
    </source>
</evidence>
<dbReference type="STRING" id="691883.A0A058ZAM0"/>
<dbReference type="InterPro" id="IPR017104">
    <property type="entry name" value="AP2_complex_asu"/>
</dbReference>
<dbReference type="AlphaFoldDB" id="A0A058ZAM0"/>
<dbReference type="SUPFAM" id="SSF48371">
    <property type="entry name" value="ARM repeat"/>
    <property type="match status" value="1"/>
</dbReference>
<dbReference type="InterPro" id="IPR013041">
    <property type="entry name" value="Clathrin_app_Ig-like_sf"/>
</dbReference>
<name>A0A058ZAM0_FONAL</name>
<feature type="region of interest" description="Disordered" evidence="6">
    <location>
        <begin position="615"/>
        <end position="637"/>
    </location>
</feature>
<sequence>MSTTLRGLNIYITDIRACRSREEEERRVNRELVNIRNKFKDASKMSSYDRKKYALKLLYTYILGWDVDFGHMECMQLITSNKFQEKQIGYLAVTLLLSEKSELVHMVVNSIRNDLTSSNETYVCLALAAVSNVGGLEMAEALHKDVFALLVAQNTRLSVRKRAAICLLRLYNKNKDVMAAAEWAPQLGELLSIRFLLLSNALLSLLLCLAQDHPVEYQSVMIRVVEILGHLLPTAARKAAQKASSAALDTEYYRVPNPWLQVKCLRMLQLARAPLPEAQLAEVERMIGDILQRGQFALAHSKSANQLNASQACVLEAINLTLHFNFGGELLHRSVAHLGSLIGQSQPNMKYLGLEGMANVALVLDDLSMVEPFTRAITSALRDRDITIRRCALDLLYFMCNDTTSRTIVPDLLEYLNIADYALREELVLKIAILAERFAADHSWYVDVILQLIQYAGDHVSESIWHRVVQIVSTEPDFQPEATYKVLQSLNKPSWHETTVKIGGYLLGEYGELIASRPDAHPQIQFNSLQSKFGACSTSTKALLLSSYVKMASIFPELQPDITAIFEYHADALDMELQQRSVEYLELVRRAAQGDPAYQELLEIMCEPMPAWDLSKLNESDPSGRRESTLLDSDAGFGAGGLASPAGTGMLSSPVSATTIAQRRSTIRRTTLSGTIAAALNATTGGSPASPMLPTPVPLAGHGSGSPVVPAAAGPAGSSPGPAATGGAATSSHRQSPVVDLLDLDFGQSSALGTGPGAIQLSAPPAGTGVAATAATVAQVGFSEFGQLGQPTAAAESAFGRLLGQQQGVLFEDDLLRVGLKVEFHGSRGRLRLFFANQQASPGAGRGPASALAIRALVEPDFLVQSIGTSVSSRGLSVEVHQPLPGVVEQQDQLVLLCQCERPDFATAPTLLLAYAPCAVAGGAAAPLLAPMRRVLLRLPIGLTCFPSPLPANSMSSEVFWGRWASLLAAGTANEATASFSVGQGLTPEALRALIGQMGFSLMAGVEQAADNTAAAIIVSFAQTAPGSPAATPMSTGGAAAGVGAKVGVLLRVEFNRLGHSVALHVRSPNPLVSRTVMGLLQRRILSS</sequence>
<dbReference type="GO" id="GO:0030122">
    <property type="term" value="C:AP-2 adaptor complex"/>
    <property type="evidence" value="ECO:0007669"/>
    <property type="project" value="InterPro"/>
</dbReference>
<dbReference type="InterPro" id="IPR009028">
    <property type="entry name" value="Coatomer/calthrin_app_sub_C"/>
</dbReference>
<keyword evidence="2" id="KW-0813">Transport</keyword>
<accession>A0A058ZAM0</accession>
<evidence type="ECO:0000256" key="1">
    <source>
        <dbReference type="ARBA" id="ARBA00004184"/>
    </source>
</evidence>
<dbReference type="Pfam" id="PF01602">
    <property type="entry name" value="Adaptin_N"/>
    <property type="match status" value="1"/>
</dbReference>
<dbReference type="SUPFAM" id="SSF49348">
    <property type="entry name" value="Clathrin adaptor appendage domain"/>
    <property type="match status" value="1"/>
</dbReference>
<feature type="region of interest" description="Disordered" evidence="6">
    <location>
        <begin position="683"/>
        <end position="734"/>
    </location>
</feature>
<dbReference type="RefSeq" id="XP_009494988.1">
    <property type="nucleotide sequence ID" value="XM_009496713.1"/>
</dbReference>
<feature type="domain" description="Clathrin/coatomer adaptor adaptin-like N-terminal" evidence="7">
    <location>
        <begin position="24"/>
        <end position="591"/>
    </location>
</feature>